<name>A0A840I8F4_9ACTN</name>
<sequence length="318" mass="32216">MIAALAPNPSIDRFFLVADQVRAGAIHRPAELVATAGGKGLNVARAAATLGGDVRAIALLAGHAGRWIADELLDNAIRADVVWTTGETRTSLSAADPESGRPTEFYERGESTDPAAWERFAERVSAVTDARWASVSGSLPPGVPASASADLVERARETGARVAVGQSGAALTAALGAAPDLVKANANEAHGATGHDQPRSAALALHDLLSARREALGLGAPATIVTAGEDGAYLVDPSGSLWRGSVDARGPFPNGSGDSFLGGLLVALDAEGDGEPRWPETLPLALGAAAANAERAGAGKLDPRRARALAAQAVVTSA</sequence>
<keyword evidence="5" id="KW-0067">ATP-binding</keyword>
<gene>
    <name evidence="9" type="ORF">BDZ31_000762</name>
</gene>
<dbReference type="AlphaFoldDB" id="A0A840I8F4"/>
<evidence type="ECO:0000313" key="9">
    <source>
        <dbReference type="EMBL" id="MBB4661189.1"/>
    </source>
</evidence>
<dbReference type="InterPro" id="IPR011611">
    <property type="entry name" value="PfkB_dom"/>
</dbReference>
<keyword evidence="4 9" id="KW-0418">Kinase</keyword>
<dbReference type="PANTHER" id="PTHR46566:SF5">
    <property type="entry name" value="1-PHOSPHOFRUCTOKINASE"/>
    <property type="match status" value="1"/>
</dbReference>
<dbReference type="InterPro" id="IPR002139">
    <property type="entry name" value="Ribo/fructo_kinase"/>
</dbReference>
<evidence type="ECO:0000256" key="2">
    <source>
        <dbReference type="ARBA" id="ARBA00022679"/>
    </source>
</evidence>
<dbReference type="SUPFAM" id="SSF53613">
    <property type="entry name" value="Ribokinase-like"/>
    <property type="match status" value="1"/>
</dbReference>
<evidence type="ECO:0000256" key="4">
    <source>
        <dbReference type="ARBA" id="ARBA00022777"/>
    </source>
</evidence>
<dbReference type="Gene3D" id="3.40.1190.20">
    <property type="match status" value="1"/>
</dbReference>
<dbReference type="InterPro" id="IPR017583">
    <property type="entry name" value="Tagatose/fructose_Pkinase"/>
</dbReference>
<dbReference type="EMBL" id="JACHNU010000001">
    <property type="protein sequence ID" value="MBB4661189.1"/>
    <property type="molecule type" value="Genomic_DNA"/>
</dbReference>
<accession>A0A840I8F4</accession>
<evidence type="ECO:0000256" key="3">
    <source>
        <dbReference type="ARBA" id="ARBA00022741"/>
    </source>
</evidence>
<dbReference type="GO" id="GO:0005829">
    <property type="term" value="C:cytosol"/>
    <property type="evidence" value="ECO:0007669"/>
    <property type="project" value="TreeGrafter"/>
</dbReference>
<dbReference type="GO" id="GO:0005524">
    <property type="term" value="F:ATP binding"/>
    <property type="evidence" value="ECO:0007669"/>
    <property type="project" value="UniProtKB-KW"/>
</dbReference>
<dbReference type="Pfam" id="PF00294">
    <property type="entry name" value="PfkB"/>
    <property type="match status" value="1"/>
</dbReference>
<evidence type="ECO:0000259" key="8">
    <source>
        <dbReference type="Pfam" id="PF00294"/>
    </source>
</evidence>
<evidence type="ECO:0000256" key="6">
    <source>
        <dbReference type="PIRNR" id="PIRNR000535"/>
    </source>
</evidence>
<dbReference type="PIRSF" id="PIRSF000535">
    <property type="entry name" value="1PFK/6PFK/LacC"/>
    <property type="match status" value="1"/>
</dbReference>
<comment type="similarity">
    <text evidence="1">Belongs to the carbohydrate kinase PfkB family.</text>
</comment>
<feature type="compositionally biased region" description="Basic and acidic residues" evidence="7">
    <location>
        <begin position="98"/>
        <end position="111"/>
    </location>
</feature>
<dbReference type="Proteomes" id="UP000585272">
    <property type="component" value="Unassembled WGS sequence"/>
</dbReference>
<keyword evidence="2 6" id="KW-0808">Transferase</keyword>
<protein>
    <submittedName>
        <fullName evidence="9">1-phosphofructokinase family hexose kinase</fullName>
    </submittedName>
</protein>
<comment type="caution">
    <text evidence="9">The sequence shown here is derived from an EMBL/GenBank/DDBJ whole genome shotgun (WGS) entry which is preliminary data.</text>
</comment>
<evidence type="ECO:0000256" key="1">
    <source>
        <dbReference type="ARBA" id="ARBA00010688"/>
    </source>
</evidence>
<evidence type="ECO:0000256" key="7">
    <source>
        <dbReference type="SAM" id="MobiDB-lite"/>
    </source>
</evidence>
<dbReference type="InterPro" id="IPR029056">
    <property type="entry name" value="Ribokinase-like"/>
</dbReference>
<dbReference type="PANTHER" id="PTHR46566">
    <property type="entry name" value="1-PHOSPHOFRUCTOKINASE-RELATED"/>
    <property type="match status" value="1"/>
</dbReference>
<dbReference type="PRINTS" id="PR00990">
    <property type="entry name" value="RIBOKINASE"/>
</dbReference>
<dbReference type="GO" id="GO:0008443">
    <property type="term" value="F:phosphofructokinase activity"/>
    <property type="evidence" value="ECO:0007669"/>
    <property type="project" value="TreeGrafter"/>
</dbReference>
<evidence type="ECO:0000313" key="10">
    <source>
        <dbReference type="Proteomes" id="UP000585272"/>
    </source>
</evidence>
<keyword evidence="10" id="KW-1185">Reference proteome</keyword>
<feature type="region of interest" description="Disordered" evidence="7">
    <location>
        <begin position="92"/>
        <end position="112"/>
    </location>
</feature>
<feature type="domain" description="Carbohydrate kinase PfkB" evidence="8">
    <location>
        <begin position="18"/>
        <end position="300"/>
    </location>
</feature>
<organism evidence="9 10">
    <name type="scientific">Conexibacter arvalis</name>
    <dbReference type="NCBI Taxonomy" id="912552"/>
    <lineage>
        <taxon>Bacteria</taxon>
        <taxon>Bacillati</taxon>
        <taxon>Actinomycetota</taxon>
        <taxon>Thermoleophilia</taxon>
        <taxon>Solirubrobacterales</taxon>
        <taxon>Conexibacteraceae</taxon>
        <taxon>Conexibacter</taxon>
    </lineage>
</organism>
<reference evidence="9 10" key="1">
    <citation type="submission" date="2020-08" db="EMBL/GenBank/DDBJ databases">
        <title>Genomic Encyclopedia of Archaeal and Bacterial Type Strains, Phase II (KMG-II): from individual species to whole genera.</title>
        <authorList>
            <person name="Goeker M."/>
        </authorList>
    </citation>
    <scope>NUCLEOTIDE SEQUENCE [LARGE SCALE GENOMIC DNA]</scope>
    <source>
        <strain evidence="9 10">DSM 23288</strain>
    </source>
</reference>
<evidence type="ECO:0000256" key="5">
    <source>
        <dbReference type="ARBA" id="ARBA00022840"/>
    </source>
</evidence>
<keyword evidence="3" id="KW-0547">Nucleotide-binding</keyword>
<dbReference type="RefSeq" id="WP_183339156.1">
    <property type="nucleotide sequence ID" value="NZ_JACHNU010000001.1"/>
</dbReference>
<proteinExistence type="inferred from homology"/>